<evidence type="ECO:0000256" key="1">
    <source>
        <dbReference type="ARBA" id="ARBA00004571"/>
    </source>
</evidence>
<proteinExistence type="inferred from homology"/>
<comment type="subcellular location">
    <subcellularLocation>
        <location evidence="1 10">Cell outer membrane</location>
        <topology evidence="1 10">Multi-pass membrane protein</topology>
    </subcellularLocation>
</comment>
<protein>
    <submittedName>
        <fullName evidence="15">Outer membrane receptor for ferrienterochelin and colicins</fullName>
    </submittedName>
</protein>
<evidence type="ECO:0000313" key="16">
    <source>
        <dbReference type="Proteomes" id="UP000184268"/>
    </source>
</evidence>
<feature type="chain" id="PRO_5009912420" evidence="12">
    <location>
        <begin position="22"/>
        <end position="652"/>
    </location>
</feature>
<evidence type="ECO:0000259" key="13">
    <source>
        <dbReference type="Pfam" id="PF00593"/>
    </source>
</evidence>
<evidence type="ECO:0000256" key="5">
    <source>
        <dbReference type="ARBA" id="ARBA00022729"/>
    </source>
</evidence>
<keyword evidence="5 12" id="KW-0732">Signal</keyword>
<keyword evidence="16" id="KW-1185">Reference proteome</keyword>
<evidence type="ECO:0000259" key="14">
    <source>
        <dbReference type="Pfam" id="PF07715"/>
    </source>
</evidence>
<evidence type="ECO:0000256" key="7">
    <source>
        <dbReference type="ARBA" id="ARBA00023077"/>
    </source>
</evidence>
<evidence type="ECO:0000256" key="3">
    <source>
        <dbReference type="ARBA" id="ARBA00022452"/>
    </source>
</evidence>
<dbReference type="CDD" id="cd01347">
    <property type="entry name" value="ligand_gated_channel"/>
    <property type="match status" value="1"/>
</dbReference>
<evidence type="ECO:0000256" key="11">
    <source>
        <dbReference type="RuleBase" id="RU003357"/>
    </source>
</evidence>
<accession>A0A1M5MT80</accession>
<dbReference type="OrthoDB" id="9764669at2"/>
<dbReference type="InterPro" id="IPR036942">
    <property type="entry name" value="Beta-barrel_TonB_sf"/>
</dbReference>
<evidence type="ECO:0000256" key="4">
    <source>
        <dbReference type="ARBA" id="ARBA00022692"/>
    </source>
</evidence>
<reference evidence="15 16" key="1">
    <citation type="submission" date="2016-11" db="EMBL/GenBank/DDBJ databases">
        <authorList>
            <person name="Jaros S."/>
            <person name="Januszkiewicz K."/>
            <person name="Wedrychowicz H."/>
        </authorList>
    </citation>
    <scope>NUCLEOTIDE SEQUENCE [LARGE SCALE GENOMIC DNA]</scope>
    <source>
        <strain evidence="15 16">DSM 16917</strain>
    </source>
</reference>
<dbReference type="Gene3D" id="2.170.130.10">
    <property type="entry name" value="TonB-dependent receptor, plug domain"/>
    <property type="match status" value="1"/>
</dbReference>
<dbReference type="GO" id="GO:0009279">
    <property type="term" value="C:cell outer membrane"/>
    <property type="evidence" value="ECO:0007669"/>
    <property type="project" value="UniProtKB-SubCell"/>
</dbReference>
<dbReference type="PANTHER" id="PTHR30069">
    <property type="entry name" value="TONB-DEPENDENT OUTER MEMBRANE RECEPTOR"/>
    <property type="match status" value="1"/>
</dbReference>
<keyword evidence="9 10" id="KW-0998">Cell outer membrane</keyword>
<dbReference type="InterPro" id="IPR012910">
    <property type="entry name" value="Plug_dom"/>
</dbReference>
<dbReference type="EMBL" id="FQXG01000001">
    <property type="protein sequence ID" value="SHG80395.1"/>
    <property type="molecule type" value="Genomic_DNA"/>
</dbReference>
<dbReference type="Pfam" id="PF07715">
    <property type="entry name" value="Plug"/>
    <property type="match status" value="1"/>
</dbReference>
<evidence type="ECO:0000256" key="9">
    <source>
        <dbReference type="ARBA" id="ARBA00023237"/>
    </source>
</evidence>
<dbReference type="Pfam" id="PF00593">
    <property type="entry name" value="TonB_dep_Rec_b-barrel"/>
    <property type="match status" value="1"/>
</dbReference>
<name>A0A1M5MT80_9GAMM</name>
<evidence type="ECO:0000256" key="8">
    <source>
        <dbReference type="ARBA" id="ARBA00023136"/>
    </source>
</evidence>
<keyword evidence="7 11" id="KW-0798">TonB box</keyword>
<dbReference type="AlphaFoldDB" id="A0A1M5MT80"/>
<evidence type="ECO:0000256" key="12">
    <source>
        <dbReference type="SAM" id="SignalP"/>
    </source>
</evidence>
<dbReference type="GO" id="GO:0044718">
    <property type="term" value="P:siderophore transmembrane transport"/>
    <property type="evidence" value="ECO:0007669"/>
    <property type="project" value="TreeGrafter"/>
</dbReference>
<keyword evidence="2 10" id="KW-0813">Transport</keyword>
<dbReference type="PANTHER" id="PTHR30069:SF53">
    <property type="entry name" value="COLICIN I RECEPTOR-RELATED"/>
    <property type="match status" value="1"/>
</dbReference>
<keyword evidence="3 10" id="KW-1134">Transmembrane beta strand</keyword>
<feature type="domain" description="TonB-dependent receptor-like beta-barrel" evidence="13">
    <location>
        <begin position="270"/>
        <end position="623"/>
    </location>
</feature>
<dbReference type="GO" id="GO:0015344">
    <property type="term" value="F:siderophore uptake transmembrane transporter activity"/>
    <property type="evidence" value="ECO:0007669"/>
    <property type="project" value="TreeGrafter"/>
</dbReference>
<dbReference type="STRING" id="299255.SAMN02745129_0766"/>
<keyword evidence="6" id="KW-0406">Ion transport</keyword>
<keyword evidence="4 10" id="KW-0812">Transmembrane</keyword>
<dbReference type="InterPro" id="IPR000531">
    <property type="entry name" value="Beta-barrel_TonB"/>
</dbReference>
<dbReference type="InterPro" id="IPR039426">
    <property type="entry name" value="TonB-dep_rcpt-like"/>
</dbReference>
<feature type="domain" description="TonB-dependent receptor plug" evidence="14">
    <location>
        <begin position="50"/>
        <end position="155"/>
    </location>
</feature>
<evidence type="ECO:0000256" key="10">
    <source>
        <dbReference type="PROSITE-ProRule" id="PRU01360"/>
    </source>
</evidence>
<dbReference type="RefSeq" id="WP_067654166.1">
    <property type="nucleotide sequence ID" value="NZ_FQXG01000001.1"/>
</dbReference>
<keyword evidence="15" id="KW-0675">Receptor</keyword>
<evidence type="ECO:0000256" key="6">
    <source>
        <dbReference type="ARBA" id="ARBA00023065"/>
    </source>
</evidence>
<sequence length="652" mass="71303">MKKCSISLAVAAGLYLPAALADNAEQNLADADHEVLVVTASTRAQSVALAPATVAVIDRELIESVPYRDLTDVLDNIAGVQVEDVGQGKKGVSIRGLDTTQTLVLLDGERMSGADTLIGHANFDMQGISPNQIERIEVIKGPLSALYGSDALGGVVNIITKPASNEWGGMLTVTGGAEAHSGSGNGSVQVNAGGALIPDRLLLDVGVSYMYNDDVASRLDERESDLAGNESLTAHARLAYHVNDEHTLSLRLEGTQQEVWYDIIDKQSDLSDRSTDQVDTFRVSAAHHGDFAWGGTELRVYHTQFSQENTRSLPDSEINDPNDIDETMVEGNVQMDRDLFGMDHSLVFGGSFFHQTLVNPAVNAEGEASTSQGAVFFQDDIALTHNLNLLLGARVDHHDEFGTHTTPRAYLVYQPSASWVIKGGYGEGFKAPSLKQLSDDYLSNPMNRPFDLIGNSDLKPEENAAYELSAHYLGERWNMEVTGFYNDVTNLIGIVCIEDCPVPGERPGRWTSQYFNIDSARLQGVEANLSADLTRDLVLDMNATFLDAKDLDADELIEGKARWRAGASLRWDLNDALSLAPRVRYIGEQMKEGQTLPGYTLVDLNASWHVREDLRLNIGGANLTDVYLPEKSALFNHVEPGRRFYINASWEF</sequence>
<keyword evidence="8 10" id="KW-0472">Membrane</keyword>
<dbReference type="PROSITE" id="PS52016">
    <property type="entry name" value="TONB_DEPENDENT_REC_3"/>
    <property type="match status" value="1"/>
</dbReference>
<evidence type="ECO:0000256" key="2">
    <source>
        <dbReference type="ARBA" id="ARBA00022448"/>
    </source>
</evidence>
<feature type="signal peptide" evidence="12">
    <location>
        <begin position="1"/>
        <end position="21"/>
    </location>
</feature>
<dbReference type="InterPro" id="IPR037066">
    <property type="entry name" value="Plug_dom_sf"/>
</dbReference>
<dbReference type="Gene3D" id="2.40.170.20">
    <property type="entry name" value="TonB-dependent receptor, beta-barrel domain"/>
    <property type="match status" value="1"/>
</dbReference>
<gene>
    <name evidence="15" type="ORF">SAMN02745129_0766</name>
</gene>
<comment type="similarity">
    <text evidence="10 11">Belongs to the TonB-dependent receptor family.</text>
</comment>
<dbReference type="SUPFAM" id="SSF56935">
    <property type="entry name" value="Porins"/>
    <property type="match status" value="1"/>
</dbReference>
<evidence type="ECO:0000313" key="15">
    <source>
        <dbReference type="EMBL" id="SHG80395.1"/>
    </source>
</evidence>
<dbReference type="Proteomes" id="UP000184268">
    <property type="component" value="Unassembled WGS sequence"/>
</dbReference>
<organism evidence="15 16">
    <name type="scientific">Ferrimonas marina</name>
    <dbReference type="NCBI Taxonomy" id="299255"/>
    <lineage>
        <taxon>Bacteria</taxon>
        <taxon>Pseudomonadati</taxon>
        <taxon>Pseudomonadota</taxon>
        <taxon>Gammaproteobacteria</taxon>
        <taxon>Alteromonadales</taxon>
        <taxon>Ferrimonadaceae</taxon>
        <taxon>Ferrimonas</taxon>
    </lineage>
</organism>